<feature type="domain" description="EAL" evidence="1">
    <location>
        <begin position="206"/>
        <end position="314"/>
    </location>
</feature>
<dbReference type="CDD" id="cd01949">
    <property type="entry name" value="GGDEF"/>
    <property type="match status" value="1"/>
</dbReference>
<evidence type="ECO:0000259" key="2">
    <source>
        <dbReference type="PROSITE" id="PS50887"/>
    </source>
</evidence>
<accession>A0A5C4XC10</accession>
<dbReference type="PROSITE" id="PS50883">
    <property type="entry name" value="EAL"/>
    <property type="match status" value="1"/>
</dbReference>
<reference evidence="3 4" key="1">
    <citation type="submission" date="2019-06" db="EMBL/GenBank/DDBJ databases">
        <title>The draft genome of Rhizobium smilacinae PTYR-5.</title>
        <authorList>
            <person name="Liu L."/>
            <person name="Li L."/>
            <person name="Zhang X."/>
        </authorList>
    </citation>
    <scope>NUCLEOTIDE SEQUENCE [LARGE SCALE GENOMIC DNA]</scope>
    <source>
        <strain evidence="3 4">PTYR-5</strain>
    </source>
</reference>
<evidence type="ECO:0000259" key="1">
    <source>
        <dbReference type="PROSITE" id="PS50883"/>
    </source>
</evidence>
<dbReference type="AlphaFoldDB" id="A0A5C4XC10"/>
<dbReference type="InterPro" id="IPR035919">
    <property type="entry name" value="EAL_sf"/>
</dbReference>
<dbReference type="Gene3D" id="3.20.20.450">
    <property type="entry name" value="EAL domain"/>
    <property type="match status" value="1"/>
</dbReference>
<dbReference type="OrthoDB" id="9814202at2"/>
<dbReference type="SUPFAM" id="SSF55073">
    <property type="entry name" value="Nucleotide cyclase"/>
    <property type="match status" value="1"/>
</dbReference>
<evidence type="ECO:0000313" key="3">
    <source>
        <dbReference type="EMBL" id="TNM60260.1"/>
    </source>
</evidence>
<dbReference type="InterPro" id="IPR000160">
    <property type="entry name" value="GGDEF_dom"/>
</dbReference>
<gene>
    <name evidence="3" type="ORF">FHP24_25990</name>
</gene>
<proteinExistence type="predicted"/>
<dbReference type="PANTHER" id="PTHR44757:SF2">
    <property type="entry name" value="BIOFILM ARCHITECTURE MAINTENANCE PROTEIN MBAA"/>
    <property type="match status" value="1"/>
</dbReference>
<dbReference type="PANTHER" id="PTHR44757">
    <property type="entry name" value="DIGUANYLATE CYCLASE DGCP"/>
    <property type="match status" value="1"/>
</dbReference>
<feature type="domain" description="GGDEF" evidence="2">
    <location>
        <begin position="65"/>
        <end position="197"/>
    </location>
</feature>
<sequence length="314" mass="34075">MGLGSSVLLIRERFPSASSATPAHCRLMAPASRRGEYLTSFDRLTDLPNRSRFLELIEEALQTGTKFSVLKIGLDRLGEVNGSMGMAAGDAVLKQTADRIRESVGRDAVVARLGGDEFGVLLKHGIDVPETAAIIRRRLQEPFTVFGFVAHLGASIGGVLCNGPDRFDDANAVLRAALLALHEAKVGGGQTYAQFRSTLSERADEQRRLADDIRRAFTAREFELHYQPQVDLATGRIIGAEALIRWRHPKKGCCHQRCFCLCLRLAASPSMSAAGSSTPLAPLPVNWRPPATPSEWVSICSPPNSGTKRSLLTS</sequence>
<dbReference type="SUPFAM" id="SSF141868">
    <property type="entry name" value="EAL domain-like"/>
    <property type="match status" value="1"/>
</dbReference>
<dbReference type="Gene3D" id="3.30.70.270">
    <property type="match status" value="1"/>
</dbReference>
<dbReference type="Pfam" id="PF00990">
    <property type="entry name" value="GGDEF"/>
    <property type="match status" value="1"/>
</dbReference>
<protein>
    <submittedName>
        <fullName evidence="3">Diguanylate cyclase</fullName>
    </submittedName>
</protein>
<dbReference type="InterPro" id="IPR029787">
    <property type="entry name" value="Nucleotide_cyclase"/>
</dbReference>
<dbReference type="InterPro" id="IPR001633">
    <property type="entry name" value="EAL_dom"/>
</dbReference>
<dbReference type="InterPro" id="IPR043128">
    <property type="entry name" value="Rev_trsase/Diguanyl_cyclase"/>
</dbReference>
<dbReference type="SMART" id="SM00267">
    <property type="entry name" value="GGDEF"/>
    <property type="match status" value="1"/>
</dbReference>
<name>A0A5C4XC10_9HYPH</name>
<comment type="caution">
    <text evidence="3">The sequence shown here is derived from an EMBL/GenBank/DDBJ whole genome shotgun (WGS) entry which is preliminary data.</text>
</comment>
<keyword evidence="4" id="KW-1185">Reference proteome</keyword>
<dbReference type="InterPro" id="IPR052155">
    <property type="entry name" value="Biofilm_reg_signaling"/>
</dbReference>
<dbReference type="NCBIfam" id="TIGR00254">
    <property type="entry name" value="GGDEF"/>
    <property type="match status" value="1"/>
</dbReference>
<dbReference type="Pfam" id="PF00563">
    <property type="entry name" value="EAL"/>
    <property type="match status" value="1"/>
</dbReference>
<evidence type="ECO:0000313" key="4">
    <source>
        <dbReference type="Proteomes" id="UP000311605"/>
    </source>
</evidence>
<dbReference type="Proteomes" id="UP000311605">
    <property type="component" value="Unassembled WGS sequence"/>
</dbReference>
<organism evidence="3 4">
    <name type="scientific">Aliirhizobium smilacinae</name>
    <dbReference type="NCBI Taxonomy" id="1395944"/>
    <lineage>
        <taxon>Bacteria</taxon>
        <taxon>Pseudomonadati</taxon>
        <taxon>Pseudomonadota</taxon>
        <taxon>Alphaproteobacteria</taxon>
        <taxon>Hyphomicrobiales</taxon>
        <taxon>Rhizobiaceae</taxon>
        <taxon>Aliirhizobium</taxon>
    </lineage>
</organism>
<dbReference type="PROSITE" id="PS50887">
    <property type="entry name" value="GGDEF"/>
    <property type="match status" value="1"/>
</dbReference>
<dbReference type="EMBL" id="VDMN01000009">
    <property type="protein sequence ID" value="TNM60260.1"/>
    <property type="molecule type" value="Genomic_DNA"/>
</dbReference>